<dbReference type="EMBL" id="JSAN01000038">
    <property type="protein sequence ID" value="KIC73081.1"/>
    <property type="molecule type" value="Genomic_DNA"/>
</dbReference>
<gene>
    <name evidence="1" type="ORF">DB44_BP00120</name>
</gene>
<reference evidence="1 2" key="1">
    <citation type="journal article" date="2014" name="Mol. Biol. Evol.">
        <title>Massive expansion of Ubiquitination-related gene families within the Chlamydiae.</title>
        <authorList>
            <person name="Domman D."/>
            <person name="Collingro A."/>
            <person name="Lagkouvardos I."/>
            <person name="Gehre L."/>
            <person name="Weinmaier T."/>
            <person name="Rattei T."/>
            <person name="Subtil A."/>
            <person name="Horn M."/>
        </authorList>
    </citation>
    <scope>NUCLEOTIDE SEQUENCE [LARGE SCALE GENOMIC DNA]</scope>
    <source>
        <strain evidence="1 2">EI2</strain>
    </source>
</reference>
<evidence type="ECO:0000313" key="1">
    <source>
        <dbReference type="EMBL" id="KIC73081.1"/>
    </source>
</evidence>
<protein>
    <submittedName>
        <fullName evidence="1">Uncharacterized protein</fullName>
    </submittedName>
</protein>
<organism evidence="1 2">
    <name type="scientific">Candidatus Protochlamydia amoebophila</name>
    <dbReference type="NCBI Taxonomy" id="362787"/>
    <lineage>
        <taxon>Bacteria</taxon>
        <taxon>Pseudomonadati</taxon>
        <taxon>Chlamydiota</taxon>
        <taxon>Chlamydiia</taxon>
        <taxon>Parachlamydiales</taxon>
        <taxon>Parachlamydiaceae</taxon>
        <taxon>Candidatus Protochlamydia</taxon>
    </lineage>
</organism>
<accession>A0A0C1JRG2</accession>
<dbReference type="PATRIC" id="fig|362787.3.peg.618"/>
<proteinExistence type="predicted"/>
<name>A0A0C1JRG2_9BACT</name>
<dbReference type="AlphaFoldDB" id="A0A0C1JRG2"/>
<sequence length="305" mass="36343">MHISLFKDCYLIALYSFYIRIHKISIFKFYNGYHFIMKFTNCIFYFLAIFLLMTIYNFAELEKGEINNGQDFTKPLPRLVVCCKYQDISEFSRAQTFTLRADKPFNLNEHWVVSTRVDLPYTDIRIKKLVGYRYTILSPKKHERGLSDLSFQALFITPTYGKWTFAFGLKLCFPTAQGKNLGSGKYQMLPTFSFKYDLKNWINGAWCALLVRQDFDIGGARSRRSINQTCLEPIFNFDLPYNWFVTLAPKIRYNWKHRTWFVPFDIQIGKMLTEKMVLSLEYKKRLVDNFPVFRQEIELRLGYFF</sequence>
<comment type="caution">
    <text evidence="1">The sequence shown here is derived from an EMBL/GenBank/DDBJ whole genome shotgun (WGS) entry which is preliminary data.</text>
</comment>
<dbReference type="Proteomes" id="UP000031465">
    <property type="component" value="Unassembled WGS sequence"/>
</dbReference>
<evidence type="ECO:0000313" key="2">
    <source>
        <dbReference type="Proteomes" id="UP000031465"/>
    </source>
</evidence>